<gene>
    <name evidence="2" type="ORF">OM075_24565</name>
</gene>
<protein>
    <submittedName>
        <fullName evidence="2">ATP-binding protein</fullName>
    </submittedName>
</protein>
<dbReference type="RefSeq" id="WP_301193203.1">
    <property type="nucleotide sequence ID" value="NZ_JAPDPJ010000152.1"/>
</dbReference>
<sequence>MELLYIWIDGFRNFQNIGFNISDTFDIEYNRETGLLSINEARKSSNVFGDNITNITGIIGKNSTGKSNLLELVSLILKSKKNTLTFDFIALFNSDYMRDSQMFIYSNIHSEIKTNSSFGLINNSDEFNHLNVAYFSNIQDDRELNIPRSVINLTPSKSLPKRKSDMLNQFKFLLTEDFLGVDLESPKNLIISTITKTSYNRDKEYMSNFDNDALQVISGKFKNALKTSNPIKHFIYSFTFSLFSYIIVTAVNEIKNRRKDLFEVNPDYSNLNELFTKSFKDVANLDMKDLIEAIKEFIGLVFYEFTTLGSLNKKDAMSLLDFDRAIEYLHPRLIKEGKYNQARSYYLIDFNSENKRILKEYLSIFNQNQIIELSWGGISSGHKAFLNVFSQFNSVIKKINNKPNVLILIDEGDLYMHPVWQQEFLNRILNYLKSNYKADIQMIMTSHSPFLVSDLPRQNLIYLDRTEEYMCKVIPIKESEDETFGANLLDLYSNSFFLSGGTISKFAYGKIKEVVEKLKRKDLSKQDFDSMNGIISIIGDDVIKLKLKKMITDAENRN</sequence>
<name>A0AAE3M9C0_9BACT</name>
<dbReference type="PANTHER" id="PTHR43581">
    <property type="entry name" value="ATP/GTP PHOSPHATASE"/>
    <property type="match status" value="1"/>
</dbReference>
<dbReference type="AlphaFoldDB" id="A0AAE3M9C0"/>
<dbReference type="EMBL" id="JAPDPJ010000152">
    <property type="protein sequence ID" value="MCW3789656.1"/>
    <property type="molecule type" value="Genomic_DNA"/>
</dbReference>
<dbReference type="Pfam" id="PF13304">
    <property type="entry name" value="AAA_21"/>
    <property type="match status" value="1"/>
</dbReference>
<dbReference type="SUPFAM" id="SSF52540">
    <property type="entry name" value="P-loop containing nucleoside triphosphate hydrolases"/>
    <property type="match status" value="1"/>
</dbReference>
<accession>A0AAE3M9C0</accession>
<dbReference type="Proteomes" id="UP001209229">
    <property type="component" value="Unassembled WGS sequence"/>
</dbReference>
<evidence type="ECO:0000313" key="3">
    <source>
        <dbReference type="Proteomes" id="UP001209229"/>
    </source>
</evidence>
<keyword evidence="2" id="KW-0547">Nucleotide-binding</keyword>
<dbReference type="PANTHER" id="PTHR43581:SF2">
    <property type="entry name" value="EXCINUCLEASE ATPASE SUBUNIT"/>
    <property type="match status" value="1"/>
</dbReference>
<proteinExistence type="predicted"/>
<evidence type="ECO:0000313" key="2">
    <source>
        <dbReference type="EMBL" id="MCW3789656.1"/>
    </source>
</evidence>
<organism evidence="2 3">
    <name type="scientific">Plebeiibacterium sediminum</name>
    <dbReference type="NCBI Taxonomy" id="2992112"/>
    <lineage>
        <taxon>Bacteria</taxon>
        <taxon>Pseudomonadati</taxon>
        <taxon>Bacteroidota</taxon>
        <taxon>Bacteroidia</taxon>
        <taxon>Marinilabiliales</taxon>
        <taxon>Marinilabiliaceae</taxon>
        <taxon>Plebeiibacterium</taxon>
    </lineage>
</organism>
<dbReference type="InterPro" id="IPR051396">
    <property type="entry name" value="Bact_Antivir_Def_Nuclease"/>
</dbReference>
<dbReference type="Gene3D" id="3.40.50.300">
    <property type="entry name" value="P-loop containing nucleotide triphosphate hydrolases"/>
    <property type="match status" value="1"/>
</dbReference>
<keyword evidence="3" id="KW-1185">Reference proteome</keyword>
<keyword evidence="2" id="KW-0067">ATP-binding</keyword>
<reference evidence="2" key="1">
    <citation type="submission" date="2022-10" db="EMBL/GenBank/DDBJ databases">
        <authorList>
            <person name="Yu W.X."/>
        </authorList>
    </citation>
    <scope>NUCLEOTIDE SEQUENCE</scope>
    <source>
        <strain evidence="2">AAT</strain>
    </source>
</reference>
<comment type="caution">
    <text evidence="2">The sequence shown here is derived from an EMBL/GenBank/DDBJ whole genome shotgun (WGS) entry which is preliminary data.</text>
</comment>
<feature type="domain" description="ATPase AAA-type core" evidence="1">
    <location>
        <begin position="55"/>
        <end position="453"/>
    </location>
</feature>
<dbReference type="InterPro" id="IPR027417">
    <property type="entry name" value="P-loop_NTPase"/>
</dbReference>
<evidence type="ECO:0000259" key="1">
    <source>
        <dbReference type="Pfam" id="PF13304"/>
    </source>
</evidence>
<dbReference type="InterPro" id="IPR003959">
    <property type="entry name" value="ATPase_AAA_core"/>
</dbReference>
<dbReference type="GO" id="GO:0005524">
    <property type="term" value="F:ATP binding"/>
    <property type="evidence" value="ECO:0007669"/>
    <property type="project" value="UniProtKB-KW"/>
</dbReference>